<name>A0ABT3RJ24_9BACT</name>
<protein>
    <submittedName>
        <fullName evidence="2">DUF1573 domain-containing protein</fullName>
    </submittedName>
</protein>
<proteinExistence type="predicted"/>
<dbReference type="InterPro" id="IPR011467">
    <property type="entry name" value="DUF1573"/>
</dbReference>
<dbReference type="Gene3D" id="2.60.40.10">
    <property type="entry name" value="Immunoglobulins"/>
    <property type="match status" value="1"/>
</dbReference>
<dbReference type="Pfam" id="PF07610">
    <property type="entry name" value="DUF1573"/>
    <property type="match status" value="1"/>
</dbReference>
<evidence type="ECO:0000313" key="2">
    <source>
        <dbReference type="EMBL" id="MCX2741836.1"/>
    </source>
</evidence>
<dbReference type="PANTHER" id="PTHR37833:SF1">
    <property type="entry name" value="SIGNAL PEPTIDE PROTEIN"/>
    <property type="match status" value="1"/>
</dbReference>
<evidence type="ECO:0000313" key="3">
    <source>
        <dbReference type="Proteomes" id="UP001207228"/>
    </source>
</evidence>
<gene>
    <name evidence="2" type="ORF">OO017_17905</name>
</gene>
<organism evidence="2 3">
    <name type="scientific">Pontibacter anaerobius</name>
    <dbReference type="NCBI Taxonomy" id="2993940"/>
    <lineage>
        <taxon>Bacteria</taxon>
        <taxon>Pseudomonadati</taxon>
        <taxon>Bacteroidota</taxon>
        <taxon>Cytophagia</taxon>
        <taxon>Cytophagales</taxon>
        <taxon>Hymenobacteraceae</taxon>
        <taxon>Pontibacter</taxon>
    </lineage>
</organism>
<comment type="caution">
    <text evidence="2">The sequence shown here is derived from an EMBL/GenBank/DDBJ whole genome shotgun (WGS) entry which is preliminary data.</text>
</comment>
<dbReference type="PANTHER" id="PTHR37833">
    <property type="entry name" value="LIPOPROTEIN-RELATED"/>
    <property type="match status" value="1"/>
</dbReference>
<dbReference type="EMBL" id="JAPFQO010000013">
    <property type="protein sequence ID" value="MCX2741836.1"/>
    <property type="molecule type" value="Genomic_DNA"/>
</dbReference>
<accession>A0ABT3RJ24</accession>
<keyword evidence="3" id="KW-1185">Reference proteome</keyword>
<feature type="chain" id="PRO_5047333464" evidence="1">
    <location>
        <begin position="21"/>
        <end position="152"/>
    </location>
</feature>
<reference evidence="2 3" key="1">
    <citation type="submission" date="2022-11" db="EMBL/GenBank/DDBJ databases">
        <title>The characterization of three novel Bacteroidetes species and genomic analysis of their roles in tidal elemental geochemical cycles.</title>
        <authorList>
            <person name="Ma K.-J."/>
        </authorList>
    </citation>
    <scope>NUCLEOTIDE SEQUENCE [LARGE SCALE GENOMIC DNA]</scope>
    <source>
        <strain evidence="2 3">M82</strain>
    </source>
</reference>
<dbReference type="InterPro" id="IPR013783">
    <property type="entry name" value="Ig-like_fold"/>
</dbReference>
<dbReference type="RefSeq" id="WP_266054071.1">
    <property type="nucleotide sequence ID" value="NZ_JAPFQO010000013.1"/>
</dbReference>
<evidence type="ECO:0000256" key="1">
    <source>
        <dbReference type="SAM" id="SignalP"/>
    </source>
</evidence>
<feature type="signal peptide" evidence="1">
    <location>
        <begin position="1"/>
        <end position="20"/>
    </location>
</feature>
<dbReference type="Proteomes" id="UP001207228">
    <property type="component" value="Unassembled WGS sequence"/>
</dbReference>
<keyword evidence="1" id="KW-0732">Signal</keyword>
<sequence length="152" mass="16110">MKKVILSFAFAALIAGGAVAQEKPKATAPQEQATNGPAMAFQESEHNFGDITQGDVVEHTFEFKNTGTQPLVLERVDVTCGCTTPAWTKEPIMPGKTGFVTAKFNSAGKLGQQKKAIIVHSNAAEGAKYVYIVTNIKEKTNASAAKATPAKN</sequence>